<protein>
    <submittedName>
        <fullName evidence="1">Uncharacterized protein</fullName>
    </submittedName>
</protein>
<sequence length="38" mass="4501">MQRWQFKQAGTNTIQALNNEILSISKKNSSRQWKTHLN</sequence>
<dbReference type="EMBL" id="JNHM01000029">
    <property type="protein sequence ID" value="KDS53521.1"/>
    <property type="molecule type" value="Genomic_DNA"/>
</dbReference>
<dbReference type="AlphaFoldDB" id="A0A069SGG3"/>
<evidence type="ECO:0000313" key="1">
    <source>
        <dbReference type="EMBL" id="KDS53521.1"/>
    </source>
</evidence>
<dbReference type="PATRIC" id="fig|1339352.3.peg.2310"/>
<evidence type="ECO:0000313" key="2">
    <source>
        <dbReference type="Proteomes" id="UP000027661"/>
    </source>
</evidence>
<reference evidence="1 2" key="1">
    <citation type="submission" date="2014-04" db="EMBL/GenBank/DDBJ databases">
        <authorList>
            <person name="Sears C."/>
            <person name="Carroll K."/>
            <person name="Sack B.R."/>
            <person name="Qadri F."/>
            <person name="Myers L.L."/>
            <person name="Chung G.-T."/>
            <person name="Escheverria P."/>
            <person name="Fraser C.M."/>
            <person name="Sadzewicz L."/>
            <person name="Shefchek K.A."/>
            <person name="Tallon L."/>
            <person name="Das S.P."/>
            <person name="Daugherty S."/>
            <person name="Mongodin E.F."/>
        </authorList>
    </citation>
    <scope>NUCLEOTIDE SEQUENCE [LARGE SCALE GENOMIC DNA]</scope>
    <source>
        <strain evidence="1 2">3975 RP4</strain>
    </source>
</reference>
<proteinExistence type="predicted"/>
<name>A0A069SGG3_PHOVU</name>
<accession>A0A069SGG3</accession>
<comment type="caution">
    <text evidence="1">The sequence shown here is derived from an EMBL/GenBank/DDBJ whole genome shotgun (WGS) entry which is preliminary data.</text>
</comment>
<organism evidence="1 2">
    <name type="scientific">Phocaeicola vulgatus str. 3975 RP4</name>
    <dbReference type="NCBI Taxonomy" id="1339352"/>
    <lineage>
        <taxon>Bacteria</taxon>
        <taxon>Pseudomonadati</taxon>
        <taxon>Bacteroidota</taxon>
        <taxon>Bacteroidia</taxon>
        <taxon>Bacteroidales</taxon>
        <taxon>Bacteroidaceae</taxon>
        <taxon>Phocaeicola</taxon>
    </lineage>
</organism>
<dbReference type="Proteomes" id="UP000027661">
    <property type="component" value="Unassembled WGS sequence"/>
</dbReference>
<gene>
    <name evidence="1" type="ORF">M099_2403</name>
</gene>